<dbReference type="EMBL" id="JBHSDV010000001">
    <property type="protein sequence ID" value="MFC4386716.1"/>
    <property type="molecule type" value="Genomic_DNA"/>
</dbReference>
<evidence type="ECO:0000256" key="7">
    <source>
        <dbReference type="SAM" id="Phobius"/>
    </source>
</evidence>
<evidence type="ECO:0000256" key="6">
    <source>
        <dbReference type="ARBA" id="ARBA00023136"/>
    </source>
</evidence>
<dbReference type="PANTHER" id="PTHR42810">
    <property type="entry name" value="PURINE PERMEASE C1399.01C-RELATED"/>
    <property type="match status" value="1"/>
</dbReference>
<keyword evidence="4 7" id="KW-0812">Transmembrane</keyword>
<reference evidence="9" key="1">
    <citation type="journal article" date="2019" name="Int. J. Syst. Evol. Microbiol.">
        <title>The Global Catalogue of Microorganisms (GCM) 10K type strain sequencing project: providing services to taxonomists for standard genome sequencing and annotation.</title>
        <authorList>
            <consortium name="The Broad Institute Genomics Platform"/>
            <consortium name="The Broad Institute Genome Sequencing Center for Infectious Disease"/>
            <person name="Wu L."/>
            <person name="Ma J."/>
        </authorList>
    </citation>
    <scope>NUCLEOTIDE SEQUENCE [LARGE SCALE GENOMIC DNA]</scope>
    <source>
        <strain evidence="9">KACC 14058</strain>
    </source>
</reference>
<proteinExistence type="inferred from homology"/>
<organism evidence="8 9">
    <name type="scientific">Gracilibacillus marinus</name>
    <dbReference type="NCBI Taxonomy" id="630535"/>
    <lineage>
        <taxon>Bacteria</taxon>
        <taxon>Bacillati</taxon>
        <taxon>Bacillota</taxon>
        <taxon>Bacilli</taxon>
        <taxon>Bacillales</taxon>
        <taxon>Bacillaceae</taxon>
        <taxon>Gracilibacillus</taxon>
    </lineage>
</organism>
<feature type="transmembrane region" description="Helical" evidence="7">
    <location>
        <begin position="375"/>
        <end position="396"/>
    </location>
</feature>
<keyword evidence="9" id="KW-1185">Reference proteome</keyword>
<evidence type="ECO:0000256" key="3">
    <source>
        <dbReference type="ARBA" id="ARBA00022448"/>
    </source>
</evidence>
<keyword evidence="6 7" id="KW-0472">Membrane</keyword>
<dbReference type="NCBIfam" id="NF037981">
    <property type="entry name" value="NCS2_1"/>
    <property type="match status" value="1"/>
</dbReference>
<evidence type="ECO:0000256" key="4">
    <source>
        <dbReference type="ARBA" id="ARBA00022692"/>
    </source>
</evidence>
<feature type="transmembrane region" description="Helical" evidence="7">
    <location>
        <begin position="162"/>
        <end position="183"/>
    </location>
</feature>
<keyword evidence="3" id="KW-0813">Transport</keyword>
<evidence type="ECO:0000313" key="9">
    <source>
        <dbReference type="Proteomes" id="UP001595880"/>
    </source>
</evidence>
<dbReference type="Pfam" id="PF00860">
    <property type="entry name" value="Xan_ur_permease"/>
    <property type="match status" value="1"/>
</dbReference>
<feature type="transmembrane region" description="Helical" evidence="7">
    <location>
        <begin position="125"/>
        <end position="150"/>
    </location>
</feature>
<dbReference type="RefSeq" id="WP_390195582.1">
    <property type="nucleotide sequence ID" value="NZ_JBHSDV010000001.1"/>
</dbReference>
<feature type="transmembrane region" description="Helical" evidence="7">
    <location>
        <begin position="49"/>
        <end position="67"/>
    </location>
</feature>
<evidence type="ECO:0000256" key="1">
    <source>
        <dbReference type="ARBA" id="ARBA00004141"/>
    </source>
</evidence>
<sequence>MKVHNKSNTSMETLQWFVFLLASSVALPIVIGSVFELEFHEVAGLMQRTFFLVGLASLLQGLFGHRLPIMEGPAGIWISIFTVMAMTGLQHGTSLDKSLQLIQTTMIVTGLFLLLFGLFKISQFILPIFTPLVTGVFFFLLTVQLSGTFLQGMLGLQGDASTIQLDSATLAFMTFFIVLGLSIFGKGWISNYAVLIGLAIGWLLYEWFIKPERTSTEMPVFQLPEVFAFGMPIFDVSVIPIAFITALILISNVVASIVAVKQTLGSDILDIRSQVNKGTAFSGVSHGLAGMFSAIANVPLATSAGFIGLTGQKKKMPFIYASIVLMIVALFPPIVAFISSIPSPIANAALMASFVNLVGLAINNTTLEKLDTRKMTIVGVSYLFGMGAMFLPIEVFAELPSYLQNLLSNGLLVGTVLVILLEQVWRE</sequence>
<accession>A0ABV8VSI9</accession>
<keyword evidence="5 7" id="KW-1133">Transmembrane helix</keyword>
<comment type="caution">
    <text evidence="8">The sequence shown here is derived from an EMBL/GenBank/DDBJ whole genome shotgun (WGS) entry which is preliminary data.</text>
</comment>
<comment type="similarity">
    <text evidence="2">Belongs to the nucleobase:cation symporter-2 (NCS2) (TC 2.A.40) family.</text>
</comment>
<feature type="transmembrane region" description="Helical" evidence="7">
    <location>
        <begin position="345"/>
        <end position="363"/>
    </location>
</feature>
<comment type="subcellular location">
    <subcellularLocation>
        <location evidence="1">Membrane</location>
        <topology evidence="1">Multi-pass membrane protein</topology>
    </subcellularLocation>
</comment>
<feature type="transmembrane region" description="Helical" evidence="7">
    <location>
        <begin position="101"/>
        <end position="119"/>
    </location>
</feature>
<dbReference type="PANTHER" id="PTHR42810:SF1">
    <property type="entry name" value="PURINE PERMEASE YWDJ-RELATED"/>
    <property type="match status" value="1"/>
</dbReference>
<feature type="transmembrane region" description="Helical" evidence="7">
    <location>
        <begin position="318"/>
        <end position="339"/>
    </location>
</feature>
<evidence type="ECO:0000256" key="5">
    <source>
        <dbReference type="ARBA" id="ARBA00022989"/>
    </source>
</evidence>
<feature type="transmembrane region" description="Helical" evidence="7">
    <location>
        <begin position="226"/>
        <end position="250"/>
    </location>
</feature>
<feature type="transmembrane region" description="Helical" evidence="7">
    <location>
        <begin position="189"/>
        <end position="205"/>
    </location>
</feature>
<dbReference type="Proteomes" id="UP001595880">
    <property type="component" value="Unassembled WGS sequence"/>
</dbReference>
<feature type="transmembrane region" description="Helical" evidence="7">
    <location>
        <begin position="402"/>
        <end position="421"/>
    </location>
</feature>
<gene>
    <name evidence="8" type="ORF">ACFOZ1_02725</name>
</gene>
<name>A0ABV8VSI9_9BACI</name>
<feature type="transmembrane region" description="Helical" evidence="7">
    <location>
        <begin position="73"/>
        <end position="89"/>
    </location>
</feature>
<feature type="transmembrane region" description="Helical" evidence="7">
    <location>
        <begin position="16"/>
        <end position="37"/>
    </location>
</feature>
<evidence type="ECO:0000256" key="2">
    <source>
        <dbReference type="ARBA" id="ARBA00008821"/>
    </source>
</evidence>
<feature type="transmembrane region" description="Helical" evidence="7">
    <location>
        <begin position="288"/>
        <end position="311"/>
    </location>
</feature>
<evidence type="ECO:0000313" key="8">
    <source>
        <dbReference type="EMBL" id="MFC4386716.1"/>
    </source>
</evidence>
<dbReference type="InterPro" id="IPR006043">
    <property type="entry name" value="NCS2"/>
</dbReference>
<protein>
    <submittedName>
        <fullName evidence="8">Purine/pyrimidine permease</fullName>
    </submittedName>
</protein>